<reference evidence="2" key="1">
    <citation type="journal article" date="2020" name="Appl. Environ. Microbiol.">
        <title>Diazotrophic Anaeromyxobacter Isolates from Soils.</title>
        <authorList>
            <person name="Masuda Y."/>
            <person name="Yamanaka H."/>
            <person name="Xu Z.X."/>
            <person name="Shiratori Y."/>
            <person name="Aono T."/>
            <person name="Amachi S."/>
            <person name="Senoo K."/>
            <person name="Itoh H."/>
        </authorList>
    </citation>
    <scope>NUCLEOTIDE SEQUENCE [LARGE SCALE GENOMIC DNA]</scope>
    <source>
        <strain evidence="2">R267</strain>
    </source>
</reference>
<protein>
    <submittedName>
        <fullName evidence="1">Uncharacterized protein</fullName>
    </submittedName>
</protein>
<dbReference type="Proteomes" id="UP000503640">
    <property type="component" value="Unassembled WGS sequence"/>
</dbReference>
<dbReference type="EMBL" id="BJTG01000003">
    <property type="protein sequence ID" value="GEJ56888.1"/>
    <property type="molecule type" value="Genomic_DNA"/>
</dbReference>
<accession>A0A7I9VL24</accession>
<name>A0A7I9VL24_9BACT</name>
<sequence>MEPAQHAHGGDAPAGGSLAEVEGAEAPLPQRRVPGLGPGPALVEDVKVEEELDLRLALVAGQLGQAVDEGGVVEGSGSGVEHETSGACCLTVTRTFRASGGPLAPTPAPLQKGAADFAFGCAERLAAAKHGALARGSEEA</sequence>
<dbReference type="RefSeq" id="WP_371869310.1">
    <property type="nucleotide sequence ID" value="NZ_BJTG01000003.1"/>
</dbReference>
<evidence type="ECO:0000313" key="1">
    <source>
        <dbReference type="EMBL" id="GEJ56888.1"/>
    </source>
</evidence>
<dbReference type="AlphaFoldDB" id="A0A7I9VL24"/>
<proteinExistence type="predicted"/>
<organism evidence="1 2">
    <name type="scientific">Anaeromyxobacter diazotrophicus</name>
    <dbReference type="NCBI Taxonomy" id="2590199"/>
    <lineage>
        <taxon>Bacteria</taxon>
        <taxon>Pseudomonadati</taxon>
        <taxon>Myxococcota</taxon>
        <taxon>Myxococcia</taxon>
        <taxon>Myxococcales</taxon>
        <taxon>Cystobacterineae</taxon>
        <taxon>Anaeromyxobacteraceae</taxon>
        <taxon>Anaeromyxobacter</taxon>
    </lineage>
</organism>
<comment type="caution">
    <text evidence="1">The sequence shown here is derived from an EMBL/GenBank/DDBJ whole genome shotgun (WGS) entry which is preliminary data.</text>
</comment>
<gene>
    <name evidence="1" type="ORF">AMYX_16290</name>
</gene>
<evidence type="ECO:0000313" key="2">
    <source>
        <dbReference type="Proteomes" id="UP000503640"/>
    </source>
</evidence>
<keyword evidence="2" id="KW-1185">Reference proteome</keyword>